<protein>
    <recommendedName>
        <fullName evidence="4">Reverse transcriptase domain-containing protein</fullName>
    </recommendedName>
</protein>
<sequence length="219" mass="24566">MLRNSNLRGYNVPGVADKIVTTLFADDTTAYLNERDSFEDLQGVLEKWCIASKAKFNVEKTEVIPIGTEEYRAAVIASRKLHPDQNPLPRNVHIAKEGEPVRILGSWIGNKADQAESWNTVVAKINKSLEQWGKSHPTPDGRRLIIIMVVAGMTQYLTKVQGMPIEVEKTLERIISNFMANGNRPLVGMHVLQKHVTDGGKKDKRGTRQPGRVQNFPRT</sequence>
<dbReference type="AlphaFoldDB" id="A0A0C9SKV3"/>
<evidence type="ECO:0000256" key="1">
    <source>
        <dbReference type="SAM" id="MobiDB-lite"/>
    </source>
</evidence>
<gene>
    <name evidence="2" type="ORF">PLICRDRAFT_57787</name>
</gene>
<dbReference type="EMBL" id="KN832571">
    <property type="protein sequence ID" value="KII84386.1"/>
    <property type="molecule type" value="Genomic_DNA"/>
</dbReference>
<feature type="region of interest" description="Disordered" evidence="1">
    <location>
        <begin position="196"/>
        <end position="219"/>
    </location>
</feature>
<evidence type="ECO:0000313" key="3">
    <source>
        <dbReference type="Proteomes" id="UP000053263"/>
    </source>
</evidence>
<name>A0A0C9SKV3_PLICR</name>
<keyword evidence="3" id="KW-1185">Reference proteome</keyword>
<dbReference type="OrthoDB" id="2205812at2759"/>
<proteinExistence type="predicted"/>
<reference evidence="2 3" key="1">
    <citation type="submission" date="2014-06" db="EMBL/GenBank/DDBJ databases">
        <title>Evolutionary Origins and Diversification of the Mycorrhizal Mutualists.</title>
        <authorList>
            <consortium name="DOE Joint Genome Institute"/>
            <consortium name="Mycorrhizal Genomics Consortium"/>
            <person name="Kohler A."/>
            <person name="Kuo A."/>
            <person name="Nagy L.G."/>
            <person name="Floudas D."/>
            <person name="Copeland A."/>
            <person name="Barry K.W."/>
            <person name="Cichocki N."/>
            <person name="Veneault-Fourrey C."/>
            <person name="LaButti K."/>
            <person name="Lindquist E.A."/>
            <person name="Lipzen A."/>
            <person name="Lundell T."/>
            <person name="Morin E."/>
            <person name="Murat C."/>
            <person name="Riley R."/>
            <person name="Ohm R."/>
            <person name="Sun H."/>
            <person name="Tunlid A."/>
            <person name="Henrissat B."/>
            <person name="Grigoriev I.V."/>
            <person name="Hibbett D.S."/>
            <person name="Martin F."/>
        </authorList>
    </citation>
    <scope>NUCLEOTIDE SEQUENCE [LARGE SCALE GENOMIC DNA]</scope>
    <source>
        <strain evidence="2 3">FD-325 SS-3</strain>
    </source>
</reference>
<accession>A0A0C9SKV3</accession>
<evidence type="ECO:0008006" key="4">
    <source>
        <dbReference type="Google" id="ProtNLM"/>
    </source>
</evidence>
<organism evidence="2 3">
    <name type="scientific">Plicaturopsis crispa FD-325 SS-3</name>
    <dbReference type="NCBI Taxonomy" id="944288"/>
    <lineage>
        <taxon>Eukaryota</taxon>
        <taxon>Fungi</taxon>
        <taxon>Dikarya</taxon>
        <taxon>Basidiomycota</taxon>
        <taxon>Agaricomycotina</taxon>
        <taxon>Agaricomycetes</taxon>
        <taxon>Agaricomycetidae</taxon>
        <taxon>Amylocorticiales</taxon>
        <taxon>Amylocorticiaceae</taxon>
        <taxon>Plicatura</taxon>
        <taxon>Plicaturopsis crispa</taxon>
    </lineage>
</organism>
<dbReference type="Proteomes" id="UP000053263">
    <property type="component" value="Unassembled WGS sequence"/>
</dbReference>
<dbReference type="HOGENOM" id="CLU_077575_1_0_1"/>
<evidence type="ECO:0000313" key="2">
    <source>
        <dbReference type="EMBL" id="KII84386.1"/>
    </source>
</evidence>